<evidence type="ECO:0000256" key="4">
    <source>
        <dbReference type="ARBA" id="ARBA00047960"/>
    </source>
</evidence>
<evidence type="ECO:0000256" key="6">
    <source>
        <dbReference type="SAM" id="Phobius"/>
    </source>
</evidence>
<evidence type="ECO:0000256" key="3">
    <source>
        <dbReference type="ARBA" id="ARBA00038317"/>
    </source>
</evidence>
<dbReference type="EMBL" id="CAJEWN010000002">
    <property type="protein sequence ID" value="CAD2123539.1"/>
    <property type="molecule type" value="Genomic_DNA"/>
</dbReference>
<comment type="catalytic activity">
    <reaction evidence="4">
        <text>RX + glutathione = an S-substituted glutathione + a halide anion + H(+)</text>
        <dbReference type="Rhea" id="RHEA:16437"/>
        <dbReference type="ChEBI" id="CHEBI:15378"/>
        <dbReference type="ChEBI" id="CHEBI:16042"/>
        <dbReference type="ChEBI" id="CHEBI:17792"/>
        <dbReference type="ChEBI" id="CHEBI:57925"/>
        <dbReference type="ChEBI" id="CHEBI:90779"/>
        <dbReference type="EC" id="2.5.1.18"/>
    </reaction>
</comment>
<evidence type="ECO:0000256" key="2">
    <source>
        <dbReference type="ARBA" id="ARBA00022679"/>
    </source>
</evidence>
<protein>
    <recommendedName>
        <fullName evidence="1">glutathione transferase</fullName>
        <ecNumber evidence="1">2.5.1.18</ecNumber>
    </recommendedName>
    <alternativeName>
        <fullName evidence="5">GST class-sigma</fullName>
    </alternativeName>
</protein>
<dbReference type="FunFam" id="1.20.1050.10:FF:000031">
    <property type="entry name" value="Glutathione S-Transferase"/>
    <property type="match status" value="1"/>
</dbReference>
<dbReference type="InterPro" id="IPR004045">
    <property type="entry name" value="Glutathione_S-Trfase_N"/>
</dbReference>
<evidence type="ECO:0000259" key="7">
    <source>
        <dbReference type="PROSITE" id="PS50404"/>
    </source>
</evidence>
<name>A0A6V7TLX6_MELEN</name>
<keyword evidence="6" id="KW-1133">Transmembrane helix</keyword>
<dbReference type="InterPro" id="IPR036249">
    <property type="entry name" value="Thioredoxin-like_sf"/>
</dbReference>
<keyword evidence="6" id="KW-0472">Membrane</keyword>
<evidence type="ECO:0000313" key="10">
    <source>
        <dbReference type="Proteomes" id="UP000580250"/>
    </source>
</evidence>
<evidence type="ECO:0000259" key="8">
    <source>
        <dbReference type="PROSITE" id="PS50405"/>
    </source>
</evidence>
<keyword evidence="2" id="KW-0808">Transferase</keyword>
<proteinExistence type="inferred from homology"/>
<keyword evidence="6" id="KW-0812">Transmembrane</keyword>
<dbReference type="Pfam" id="PF02798">
    <property type="entry name" value="GST_N"/>
    <property type="match status" value="1"/>
</dbReference>
<dbReference type="PANTHER" id="PTHR11571:SF224">
    <property type="entry name" value="HEMATOPOIETIC PROSTAGLANDIN D SYNTHASE"/>
    <property type="match status" value="1"/>
</dbReference>
<dbReference type="SUPFAM" id="SSF52833">
    <property type="entry name" value="Thioredoxin-like"/>
    <property type="match status" value="1"/>
</dbReference>
<dbReference type="Proteomes" id="UP000580250">
    <property type="component" value="Unassembled WGS sequence"/>
</dbReference>
<dbReference type="GO" id="GO:0004364">
    <property type="term" value="F:glutathione transferase activity"/>
    <property type="evidence" value="ECO:0007669"/>
    <property type="project" value="UniProtKB-EC"/>
</dbReference>
<dbReference type="PROSITE" id="PS50405">
    <property type="entry name" value="GST_CTER"/>
    <property type="match status" value="1"/>
</dbReference>
<reference evidence="9 10" key="1">
    <citation type="submission" date="2020-08" db="EMBL/GenBank/DDBJ databases">
        <authorList>
            <person name="Koutsovoulos G."/>
            <person name="Danchin GJ E."/>
        </authorList>
    </citation>
    <scope>NUCLEOTIDE SEQUENCE [LARGE SCALE GENOMIC DNA]</scope>
</reference>
<dbReference type="InterPro" id="IPR010987">
    <property type="entry name" value="Glutathione-S-Trfase_C-like"/>
</dbReference>
<dbReference type="InterPro" id="IPR004046">
    <property type="entry name" value="GST_C"/>
</dbReference>
<evidence type="ECO:0000256" key="1">
    <source>
        <dbReference type="ARBA" id="ARBA00012452"/>
    </source>
</evidence>
<dbReference type="Gene3D" id="1.20.1050.10">
    <property type="match status" value="1"/>
</dbReference>
<feature type="domain" description="GST C-terminal" evidence="8">
    <location>
        <begin position="100"/>
        <end position="223"/>
    </location>
</feature>
<dbReference type="Pfam" id="PF14497">
    <property type="entry name" value="GST_C_3"/>
    <property type="match status" value="1"/>
</dbReference>
<evidence type="ECO:0000256" key="5">
    <source>
        <dbReference type="ARBA" id="ARBA00078118"/>
    </source>
</evidence>
<dbReference type="PROSITE" id="PS50404">
    <property type="entry name" value="GST_NTER"/>
    <property type="match status" value="1"/>
</dbReference>
<sequence length="223" mass="25851">MVQYKFYYFDIRGLGEVFLFVVFNGYRRSTIKKNFSVTLVTIFLFLVFIMLVKSLKIYVLHMNKFFYGKVPVLEVDGKQLSQSGAILQYLANKFGLAGKDDWEKAKIIEIFDFYRDVFNELAPYNYAKWGVREGDVDQLRKTVFLPCAERVFPLFVKLLAESGSGFFGSSGLTYVDFVLAEYFEAVRSIEPEVIGKYKELTDFVAKVYAEPKLKTYLSTRKTN</sequence>
<feature type="domain" description="GST N-terminal" evidence="7">
    <location>
        <begin position="2"/>
        <end position="98"/>
    </location>
</feature>
<gene>
    <name evidence="9" type="ORF">MENT_LOCUS484</name>
</gene>
<organism evidence="9 10">
    <name type="scientific">Meloidogyne enterolobii</name>
    <name type="common">Root-knot nematode worm</name>
    <name type="synonym">Meloidogyne mayaguensis</name>
    <dbReference type="NCBI Taxonomy" id="390850"/>
    <lineage>
        <taxon>Eukaryota</taxon>
        <taxon>Metazoa</taxon>
        <taxon>Ecdysozoa</taxon>
        <taxon>Nematoda</taxon>
        <taxon>Chromadorea</taxon>
        <taxon>Rhabditida</taxon>
        <taxon>Tylenchina</taxon>
        <taxon>Tylenchomorpha</taxon>
        <taxon>Tylenchoidea</taxon>
        <taxon>Meloidogynidae</taxon>
        <taxon>Meloidogyninae</taxon>
        <taxon>Meloidogyne</taxon>
    </lineage>
</organism>
<dbReference type="SUPFAM" id="SSF47616">
    <property type="entry name" value="GST C-terminal domain-like"/>
    <property type="match status" value="1"/>
</dbReference>
<dbReference type="AlphaFoldDB" id="A0A6V7TLX6"/>
<dbReference type="OrthoDB" id="414243at2759"/>
<dbReference type="InterPro" id="IPR050213">
    <property type="entry name" value="GST_superfamily"/>
</dbReference>
<comment type="caution">
    <text evidence="9">The sequence shown here is derived from an EMBL/GenBank/DDBJ whole genome shotgun (WGS) entry which is preliminary data.</text>
</comment>
<dbReference type="PANTHER" id="PTHR11571">
    <property type="entry name" value="GLUTATHIONE S-TRANSFERASE"/>
    <property type="match status" value="1"/>
</dbReference>
<dbReference type="EC" id="2.5.1.18" evidence="1"/>
<dbReference type="GO" id="GO:0006749">
    <property type="term" value="P:glutathione metabolic process"/>
    <property type="evidence" value="ECO:0007669"/>
    <property type="project" value="TreeGrafter"/>
</dbReference>
<comment type="similarity">
    <text evidence="3">Belongs to the GST superfamily. Sigma family.</text>
</comment>
<dbReference type="GO" id="GO:0005737">
    <property type="term" value="C:cytoplasm"/>
    <property type="evidence" value="ECO:0007669"/>
    <property type="project" value="UniProtKB-ARBA"/>
</dbReference>
<dbReference type="InterPro" id="IPR036282">
    <property type="entry name" value="Glutathione-S-Trfase_C_sf"/>
</dbReference>
<dbReference type="SFLD" id="SFLDS00019">
    <property type="entry name" value="Glutathione_Transferase_(cytos"/>
    <property type="match status" value="1"/>
</dbReference>
<dbReference type="InterPro" id="IPR040079">
    <property type="entry name" value="Glutathione_S-Trfase"/>
</dbReference>
<feature type="transmembrane region" description="Helical" evidence="6">
    <location>
        <begin position="35"/>
        <end position="55"/>
    </location>
</feature>
<dbReference type="Gene3D" id="3.40.30.10">
    <property type="entry name" value="Glutaredoxin"/>
    <property type="match status" value="1"/>
</dbReference>
<accession>A0A6V7TLX6</accession>
<evidence type="ECO:0000313" key="9">
    <source>
        <dbReference type="EMBL" id="CAD2123539.1"/>
    </source>
</evidence>